<dbReference type="Pfam" id="PF14328">
    <property type="entry name" value="DUF4385"/>
    <property type="match status" value="1"/>
</dbReference>
<evidence type="ECO:0000313" key="3">
    <source>
        <dbReference type="Proteomes" id="UP000246740"/>
    </source>
</evidence>
<feature type="region of interest" description="Disordered" evidence="1">
    <location>
        <begin position="98"/>
        <end position="127"/>
    </location>
</feature>
<sequence length="179" mass="20772">GSTRFPYDLPYSRLDLRTHPTLYRTGIGEQGVLTCQPYKAELSPHWRFRTPSIASQSSQKLLDLFQMYCDENDFVGADLARKFIQMGFTRARRYANHAGGKNKAENQQPTKPRNQRQIPRLSPTQMDTDKVAAAEIFQRVLREHVMPHPTYVRMRDAHKEWCRTVPTPRPDDRDVLSAL</sequence>
<evidence type="ECO:0000256" key="1">
    <source>
        <dbReference type="SAM" id="MobiDB-lite"/>
    </source>
</evidence>
<accession>A0A317XKF6</accession>
<feature type="non-terminal residue" evidence="2">
    <location>
        <position position="1"/>
    </location>
</feature>
<name>A0A317XKF6_9BASI</name>
<evidence type="ECO:0008006" key="4">
    <source>
        <dbReference type="Google" id="ProtNLM"/>
    </source>
</evidence>
<dbReference type="InParanoid" id="A0A317XKF6"/>
<dbReference type="EMBL" id="KZ819199">
    <property type="protein sequence ID" value="PWY98309.1"/>
    <property type="molecule type" value="Genomic_DNA"/>
</dbReference>
<dbReference type="InterPro" id="IPR025494">
    <property type="entry name" value="DUF4385"/>
</dbReference>
<dbReference type="OrthoDB" id="2589819at2759"/>
<keyword evidence="3" id="KW-1185">Reference proteome</keyword>
<feature type="non-terminal residue" evidence="2">
    <location>
        <position position="179"/>
    </location>
</feature>
<organism evidence="2 3">
    <name type="scientific">Testicularia cyperi</name>
    <dbReference type="NCBI Taxonomy" id="1882483"/>
    <lineage>
        <taxon>Eukaryota</taxon>
        <taxon>Fungi</taxon>
        <taxon>Dikarya</taxon>
        <taxon>Basidiomycota</taxon>
        <taxon>Ustilaginomycotina</taxon>
        <taxon>Ustilaginomycetes</taxon>
        <taxon>Ustilaginales</taxon>
        <taxon>Anthracoideaceae</taxon>
        <taxon>Testicularia</taxon>
    </lineage>
</organism>
<evidence type="ECO:0000313" key="2">
    <source>
        <dbReference type="EMBL" id="PWY98309.1"/>
    </source>
</evidence>
<dbReference type="AlphaFoldDB" id="A0A317XKF6"/>
<gene>
    <name evidence="2" type="ORF">BCV70DRAFT_151092</name>
</gene>
<proteinExistence type="predicted"/>
<protein>
    <recommendedName>
        <fullName evidence="4">DUF4385 domain-containing protein</fullName>
    </recommendedName>
</protein>
<feature type="compositionally biased region" description="Polar residues" evidence="1">
    <location>
        <begin position="105"/>
        <end position="126"/>
    </location>
</feature>
<dbReference type="Proteomes" id="UP000246740">
    <property type="component" value="Unassembled WGS sequence"/>
</dbReference>
<reference evidence="2 3" key="1">
    <citation type="journal article" date="2018" name="Mol. Biol. Evol.">
        <title>Broad Genomic Sampling Reveals a Smut Pathogenic Ancestry of the Fungal Clade Ustilaginomycotina.</title>
        <authorList>
            <person name="Kijpornyongpan T."/>
            <person name="Mondo S.J."/>
            <person name="Barry K."/>
            <person name="Sandor L."/>
            <person name="Lee J."/>
            <person name="Lipzen A."/>
            <person name="Pangilinan J."/>
            <person name="LaButti K."/>
            <person name="Hainaut M."/>
            <person name="Henrissat B."/>
            <person name="Grigoriev I.V."/>
            <person name="Spatafora J.W."/>
            <person name="Aime M.C."/>
        </authorList>
    </citation>
    <scope>NUCLEOTIDE SEQUENCE [LARGE SCALE GENOMIC DNA]</scope>
    <source>
        <strain evidence="2 3">MCA 3645</strain>
    </source>
</reference>